<dbReference type="AlphaFoldDB" id="A0A154BVR3"/>
<dbReference type="PROSITE" id="PS51257">
    <property type="entry name" value="PROKAR_LIPOPROTEIN"/>
    <property type="match status" value="1"/>
</dbReference>
<dbReference type="Gene3D" id="3.40.190.10">
    <property type="entry name" value="Periplasmic binding protein-like II"/>
    <property type="match status" value="1"/>
</dbReference>
<dbReference type="PANTHER" id="PTHR42928">
    <property type="entry name" value="TRICARBOXYLATE-BINDING PROTEIN"/>
    <property type="match status" value="1"/>
</dbReference>
<evidence type="ECO:0000313" key="4">
    <source>
        <dbReference type="Proteomes" id="UP000076268"/>
    </source>
</evidence>
<dbReference type="SUPFAM" id="SSF53850">
    <property type="entry name" value="Periplasmic binding protein-like II"/>
    <property type="match status" value="1"/>
</dbReference>
<accession>A0A154BVR3</accession>
<dbReference type="RefSeq" id="WP_066237504.1">
    <property type="nucleotide sequence ID" value="NZ_LSGP01000005.1"/>
</dbReference>
<keyword evidence="4" id="KW-1185">Reference proteome</keyword>
<reference evidence="3 4" key="1">
    <citation type="submission" date="2016-02" db="EMBL/GenBank/DDBJ databases">
        <title>Anaerosporomusa subterraneum gen. nov., sp. nov., a spore-forming obligate anaerobe isolated from saprolite.</title>
        <authorList>
            <person name="Choi J.K."/>
            <person name="Shah M."/>
            <person name="Yee N."/>
        </authorList>
    </citation>
    <scope>NUCLEOTIDE SEQUENCE [LARGE SCALE GENOMIC DNA]</scope>
    <source>
        <strain evidence="3 4">RU4</strain>
    </source>
</reference>
<dbReference type="InterPro" id="IPR005064">
    <property type="entry name" value="BUG"/>
</dbReference>
<sequence length="334" mass="36520">MKKFASILVLGMFAASLLTGCGSKPAEKKEEAAKSWVPTREIEFVVPSAPGGGSDLNARVIADFSQKNKLSPKSFMVVNKPGGSGAVSFSYVYGKKGDPHTWMVLHSGQVMSAIVNNSPVKADMLTYIGVVGFDDLLLGVNKEGKYKDIQSVIKTAKEKPDTVKIGGSQRGNSDHLSFEMFNKYTGAKATYVQFNSSGEVMAALLGGHIDVGIFNPSECDGQVKAEKVIPLVTFSKQRIPGAYKNVPTFSEIGYKDIQLSEVRAISGPPDMPAEAVKFYEDMLKKITDTEDWKKNYIEKNAMTPAYMNAADTKKFFNEQSVLYEKMFKEVGVIK</sequence>
<name>A0A154BVR3_ANASB</name>
<dbReference type="PIRSF" id="PIRSF017082">
    <property type="entry name" value="YflP"/>
    <property type="match status" value="1"/>
</dbReference>
<keyword evidence="2" id="KW-0732">Signal</keyword>
<dbReference type="STRING" id="1794912.AXX12_16965"/>
<evidence type="ECO:0000256" key="2">
    <source>
        <dbReference type="SAM" id="SignalP"/>
    </source>
</evidence>
<dbReference type="Proteomes" id="UP000076268">
    <property type="component" value="Unassembled WGS sequence"/>
</dbReference>
<keyword evidence="3" id="KW-0675">Receptor</keyword>
<dbReference type="OrthoDB" id="8881899at2"/>
<dbReference type="InterPro" id="IPR042100">
    <property type="entry name" value="Bug_dom1"/>
</dbReference>
<gene>
    <name evidence="3" type="ORF">AXX12_16965</name>
</gene>
<protein>
    <submittedName>
        <fullName evidence="3">Tripartite tricarboxylate transporter family receptor</fullName>
    </submittedName>
</protein>
<organism evidence="3 4">
    <name type="scientific">Anaerosporomusa subterranea</name>
    <dbReference type="NCBI Taxonomy" id="1794912"/>
    <lineage>
        <taxon>Bacteria</taxon>
        <taxon>Bacillati</taxon>
        <taxon>Bacillota</taxon>
        <taxon>Negativicutes</taxon>
        <taxon>Acetonemataceae</taxon>
        <taxon>Anaerosporomusa</taxon>
    </lineage>
</organism>
<feature type="signal peptide" evidence="2">
    <location>
        <begin position="1"/>
        <end position="20"/>
    </location>
</feature>
<dbReference type="Pfam" id="PF03401">
    <property type="entry name" value="TctC"/>
    <property type="match status" value="1"/>
</dbReference>
<feature type="chain" id="PRO_5039023364" evidence="2">
    <location>
        <begin position="21"/>
        <end position="334"/>
    </location>
</feature>
<dbReference type="CDD" id="cd07012">
    <property type="entry name" value="PBP2_Bug_TTT"/>
    <property type="match status" value="1"/>
</dbReference>
<evidence type="ECO:0000313" key="3">
    <source>
        <dbReference type="EMBL" id="KYZ77955.1"/>
    </source>
</evidence>
<comment type="similarity">
    <text evidence="1">Belongs to the UPF0065 (bug) family.</text>
</comment>
<proteinExistence type="inferred from homology"/>
<dbReference type="PANTHER" id="PTHR42928:SF1">
    <property type="entry name" value="BLR4371 PROTEIN"/>
    <property type="match status" value="1"/>
</dbReference>
<dbReference type="Gene3D" id="3.40.190.150">
    <property type="entry name" value="Bordetella uptake gene, domain 1"/>
    <property type="match status" value="1"/>
</dbReference>
<comment type="caution">
    <text evidence="3">The sequence shown here is derived from an EMBL/GenBank/DDBJ whole genome shotgun (WGS) entry which is preliminary data.</text>
</comment>
<evidence type="ECO:0000256" key="1">
    <source>
        <dbReference type="ARBA" id="ARBA00006987"/>
    </source>
</evidence>
<dbReference type="EMBL" id="LSGP01000005">
    <property type="protein sequence ID" value="KYZ77955.1"/>
    <property type="molecule type" value="Genomic_DNA"/>
</dbReference>